<feature type="region of interest" description="Disordered" evidence="1">
    <location>
        <begin position="197"/>
        <end position="222"/>
    </location>
</feature>
<feature type="region of interest" description="Disordered" evidence="1">
    <location>
        <begin position="344"/>
        <end position="555"/>
    </location>
</feature>
<feature type="compositionally biased region" description="Low complexity" evidence="1">
    <location>
        <begin position="154"/>
        <end position="164"/>
    </location>
</feature>
<dbReference type="OrthoDB" id="10072641at2759"/>
<evidence type="ECO:0000256" key="1">
    <source>
        <dbReference type="SAM" id="MobiDB-lite"/>
    </source>
</evidence>
<proteinExistence type="predicted"/>
<feature type="compositionally biased region" description="Low complexity" evidence="1">
    <location>
        <begin position="350"/>
        <end position="359"/>
    </location>
</feature>
<keyword evidence="3" id="KW-1185">Reference proteome</keyword>
<feature type="compositionally biased region" description="Polar residues" evidence="1">
    <location>
        <begin position="9"/>
        <end position="19"/>
    </location>
</feature>
<evidence type="ECO:0000313" key="2">
    <source>
        <dbReference type="EMBL" id="KAJ3585182.1"/>
    </source>
</evidence>
<feature type="region of interest" description="Disordered" evidence="1">
    <location>
        <begin position="1"/>
        <end position="76"/>
    </location>
</feature>
<protein>
    <submittedName>
        <fullName evidence="2">Uncharacterized protein</fullName>
    </submittedName>
</protein>
<sequence>MSHLYNPYSPESQDSSQGPYQPPSAQEGPGNVGEPSHLVPGSTHASYGASSGTSMNPSHIHPSTHPGPMCYNPGQSTTELENAIDIHIKQAREEASLQSTFKKLTPDHNTRQTTWPEVPLGLEQGQFSGYSKTSGASNWPSSYQTTSSEASYNVYTSTSSSPSAPNIPPSHYSQSSESYPGSRYSYVGGVNNGNSYKPSSAAESAPSTLWSGDYKPPDRPSSSMNTEYYQAGYNSESVIDIIKRFDLHEEDLEELCAYSEDELSPTNLPYLLRGIRHRRAERSSAAAQSSMVHMVSQLSSETMAGSRANIKCVEEAPPAFQQQSKVIEYGHTSKFTGGYWKEDEGRGLHSSSASSFSKSGLMDSYTSQSREPRDIQPTNPIPKRDSSADRVASTASPRPSPGPGTTIHRSAPDAGTTSHRPSPGAGTTSHRTSPGAGTTSHRPAPGAGTTSHRTSPGAGTTSHRTSPGAGTTSHRTSPGAGTTSHRPAPGAGTTSHRPAPGAGTTSHRPAPGAGTTSHRPAPGAGTTNQRPVPGDTDYRFPPGTNPGAVSCTKSIPLNQATSSDVSLQRPLPATKRMPTAAMISDYLGVTPKLFPHTCGLCNKPCVCLKDWLNHRNHIVHLASCRLLRRQIPATPCHYHLLPEFQARSPGSQPWRSWEKAHLDGKEDFGNAQVSVSTEEEVKVSTEKEVKVSTEKEVKVSTEKEVEVSTEEEVEVSTEEEVEVSTEEEVMVSTEEVVTVSTEEEVKVSTEEEVKVKVFLKKFTVPTSEAVHRER</sequence>
<feature type="compositionally biased region" description="Polar residues" evidence="1">
    <location>
        <begin position="415"/>
        <end position="441"/>
    </location>
</feature>
<feature type="compositionally biased region" description="Polar residues" evidence="1">
    <location>
        <begin position="448"/>
        <end position="485"/>
    </location>
</feature>
<feature type="compositionally biased region" description="Polar residues" evidence="1">
    <location>
        <begin position="43"/>
        <end position="57"/>
    </location>
</feature>
<feature type="compositionally biased region" description="Polar residues" evidence="1">
    <location>
        <begin position="197"/>
        <end position="210"/>
    </location>
</feature>
<dbReference type="Proteomes" id="UP001148018">
    <property type="component" value="Unassembled WGS sequence"/>
</dbReference>
<feature type="region of interest" description="Disordered" evidence="1">
    <location>
        <begin position="716"/>
        <end position="737"/>
    </location>
</feature>
<dbReference type="AlphaFoldDB" id="A0A9Q0DEH1"/>
<comment type="caution">
    <text evidence="2">The sequence shown here is derived from an EMBL/GenBank/DDBJ whole genome shotgun (WGS) entry which is preliminary data.</text>
</comment>
<feature type="region of interest" description="Disordered" evidence="1">
    <location>
        <begin position="154"/>
        <end position="180"/>
    </location>
</feature>
<evidence type="ECO:0000313" key="3">
    <source>
        <dbReference type="Proteomes" id="UP001148018"/>
    </source>
</evidence>
<name>A0A9Q0DEH1_9TELE</name>
<feature type="compositionally biased region" description="Acidic residues" evidence="1">
    <location>
        <begin position="716"/>
        <end position="729"/>
    </location>
</feature>
<reference evidence="2" key="1">
    <citation type="submission" date="2022-07" db="EMBL/GenBank/DDBJ databases">
        <title>Chromosome-level genome of Muraenolepis orangiensis.</title>
        <authorList>
            <person name="Kim J."/>
        </authorList>
    </citation>
    <scope>NUCLEOTIDE SEQUENCE</scope>
    <source>
        <strain evidence="2">KU_S4_2022</strain>
        <tissue evidence="2">Muscle</tissue>
    </source>
</reference>
<accession>A0A9Q0DEH1</accession>
<organism evidence="2 3">
    <name type="scientific">Muraenolepis orangiensis</name>
    <name type="common">Patagonian moray cod</name>
    <dbReference type="NCBI Taxonomy" id="630683"/>
    <lineage>
        <taxon>Eukaryota</taxon>
        <taxon>Metazoa</taxon>
        <taxon>Chordata</taxon>
        <taxon>Craniata</taxon>
        <taxon>Vertebrata</taxon>
        <taxon>Euteleostomi</taxon>
        <taxon>Actinopterygii</taxon>
        <taxon>Neopterygii</taxon>
        <taxon>Teleostei</taxon>
        <taxon>Neoteleostei</taxon>
        <taxon>Acanthomorphata</taxon>
        <taxon>Zeiogadaria</taxon>
        <taxon>Gadariae</taxon>
        <taxon>Gadiformes</taxon>
        <taxon>Muraenolepidoidei</taxon>
        <taxon>Muraenolepididae</taxon>
        <taxon>Muraenolepis</taxon>
    </lineage>
</organism>
<gene>
    <name evidence="2" type="ORF">NHX12_013903</name>
</gene>
<dbReference type="EMBL" id="JANIIK010000118">
    <property type="protein sequence ID" value="KAJ3585182.1"/>
    <property type="molecule type" value="Genomic_DNA"/>
</dbReference>